<accession>A0A6A1ULW5</accession>
<dbReference type="PANTHER" id="PTHR47067:SF16">
    <property type="entry name" value="TPX2 (TARGETING PROTEIN FOR XKLP2) PROTEIN FAMILY"/>
    <property type="match status" value="1"/>
</dbReference>
<comment type="caution">
    <text evidence="2">The sequence shown here is derived from an EMBL/GenBank/DDBJ whole genome shotgun (WGS) entry which is preliminary data.</text>
</comment>
<evidence type="ECO:0000313" key="2">
    <source>
        <dbReference type="EMBL" id="KAB1201193.1"/>
    </source>
</evidence>
<dbReference type="InterPro" id="IPR044216">
    <property type="entry name" value="WDL7"/>
</dbReference>
<feature type="compositionally biased region" description="Basic and acidic residues" evidence="1">
    <location>
        <begin position="398"/>
        <end position="439"/>
    </location>
</feature>
<organism evidence="2 3">
    <name type="scientific">Morella rubra</name>
    <name type="common">Chinese bayberry</name>
    <dbReference type="NCBI Taxonomy" id="262757"/>
    <lineage>
        <taxon>Eukaryota</taxon>
        <taxon>Viridiplantae</taxon>
        <taxon>Streptophyta</taxon>
        <taxon>Embryophyta</taxon>
        <taxon>Tracheophyta</taxon>
        <taxon>Spermatophyta</taxon>
        <taxon>Magnoliopsida</taxon>
        <taxon>eudicotyledons</taxon>
        <taxon>Gunneridae</taxon>
        <taxon>Pentapetalae</taxon>
        <taxon>rosids</taxon>
        <taxon>fabids</taxon>
        <taxon>Fagales</taxon>
        <taxon>Myricaceae</taxon>
        <taxon>Morella</taxon>
    </lineage>
</organism>
<dbReference type="PANTHER" id="PTHR47067">
    <property type="entry name" value="TPX2 (TARGETING PROTEIN FOR XKLP2) PROTEIN FAMILY-RELATED"/>
    <property type="match status" value="1"/>
</dbReference>
<gene>
    <name evidence="2" type="ORF">CJ030_MR0G004674</name>
</gene>
<feature type="compositionally biased region" description="Basic and acidic residues" evidence="1">
    <location>
        <begin position="330"/>
        <end position="342"/>
    </location>
</feature>
<feature type="region of interest" description="Disordered" evidence="1">
    <location>
        <begin position="289"/>
        <end position="344"/>
    </location>
</feature>
<dbReference type="EMBL" id="RXIC02000091">
    <property type="protein sequence ID" value="KAB1201193.1"/>
    <property type="molecule type" value="Genomic_DNA"/>
</dbReference>
<protein>
    <recommendedName>
        <fullName evidence="4">TPX2 C-terminal domain-containing protein</fullName>
    </recommendedName>
</protein>
<keyword evidence="3" id="KW-1185">Reference proteome</keyword>
<name>A0A6A1ULW5_9ROSI</name>
<feature type="region of interest" description="Disordered" evidence="1">
    <location>
        <begin position="380"/>
        <end position="521"/>
    </location>
</feature>
<sequence>MGESACLVRSLSHPCDSSSEAKEVSVWNILESLCFGILLLGFVSLLLSDWVLRKDGKMREHGKLVMASGPEVPGDLAVVKLQHLLVVSLMRWEQADRESISFGRFMSDSLAWEKWSTFSHNRYLEEVEKFSKVGSVAQKKAYFEAHYKKKAAERAAALPDEVNAAAHNGPESETKDKPHEDSFMDSELVDADGHRVIDEPHHHYAPNTAGGHSAYWNNPNIGEFATMKVEAAEALNREGFNVVDTSTLAGRSDQIEKVEKCQKIIVAPQEDKKLNKDAVCQDILASPSKTRQTNSTLKLSTQSRAPKLPVSPAKQMVSKQSRNRTNGSAESKRTAADIVDKKRSAKSLHMSINFASFSGKTSKTISPAFHEVGTRRTDATLFHTSKHVSSTTLQTSTRRLEEKINSKEAEKGQLQTKPKEKPQLRQSTDFKAKPNKDLNHGSQQPSPMKKNPQTWPQSPKLGRKPTPTAAQDLGSRPPRRPSGRSASSNHVMEKVNQTTICSITTTRNKSALENASPNIQR</sequence>
<feature type="compositionally biased region" description="Polar residues" evidence="1">
    <location>
        <begin position="289"/>
        <end position="304"/>
    </location>
</feature>
<feature type="compositionally biased region" description="Polar residues" evidence="1">
    <location>
        <begin position="317"/>
        <end position="329"/>
    </location>
</feature>
<evidence type="ECO:0000256" key="1">
    <source>
        <dbReference type="SAM" id="MobiDB-lite"/>
    </source>
</evidence>
<evidence type="ECO:0000313" key="3">
    <source>
        <dbReference type="Proteomes" id="UP000516437"/>
    </source>
</evidence>
<evidence type="ECO:0008006" key="4">
    <source>
        <dbReference type="Google" id="ProtNLM"/>
    </source>
</evidence>
<dbReference type="AlphaFoldDB" id="A0A6A1ULW5"/>
<feature type="compositionally biased region" description="Polar residues" evidence="1">
    <location>
        <begin position="495"/>
        <end position="521"/>
    </location>
</feature>
<proteinExistence type="predicted"/>
<reference evidence="2 3" key="1">
    <citation type="journal article" date="2019" name="Plant Biotechnol. J.">
        <title>The red bayberry genome and genetic basis of sex determination.</title>
        <authorList>
            <person name="Jia H.M."/>
            <person name="Jia H.J."/>
            <person name="Cai Q.L."/>
            <person name="Wang Y."/>
            <person name="Zhao H.B."/>
            <person name="Yang W.F."/>
            <person name="Wang G.Y."/>
            <person name="Li Y.H."/>
            <person name="Zhan D.L."/>
            <person name="Shen Y.T."/>
            <person name="Niu Q.F."/>
            <person name="Chang L."/>
            <person name="Qiu J."/>
            <person name="Zhao L."/>
            <person name="Xie H.B."/>
            <person name="Fu W.Y."/>
            <person name="Jin J."/>
            <person name="Li X.W."/>
            <person name="Jiao Y."/>
            <person name="Zhou C.C."/>
            <person name="Tu T."/>
            <person name="Chai C.Y."/>
            <person name="Gao J.L."/>
            <person name="Fan L.J."/>
            <person name="van de Weg E."/>
            <person name="Wang J.Y."/>
            <person name="Gao Z.S."/>
        </authorList>
    </citation>
    <scope>NUCLEOTIDE SEQUENCE [LARGE SCALE GENOMIC DNA]</scope>
    <source>
        <tissue evidence="2">Leaves</tissue>
    </source>
</reference>
<feature type="compositionally biased region" description="Polar residues" evidence="1">
    <location>
        <begin position="440"/>
        <end position="457"/>
    </location>
</feature>
<dbReference type="Proteomes" id="UP000516437">
    <property type="component" value="Unassembled WGS sequence"/>
</dbReference>
<dbReference type="OrthoDB" id="621651at2759"/>